<feature type="region of interest" description="Disordered" evidence="1">
    <location>
        <begin position="183"/>
        <end position="202"/>
    </location>
</feature>
<evidence type="ECO:0000313" key="4">
    <source>
        <dbReference type="Proteomes" id="UP001281003"/>
    </source>
</evidence>
<dbReference type="EMBL" id="JAUTDP010000002">
    <property type="protein sequence ID" value="KAK3401466.1"/>
    <property type="molecule type" value="Genomic_DNA"/>
</dbReference>
<keyword evidence="2" id="KW-0812">Transmembrane</keyword>
<dbReference type="Proteomes" id="UP001281003">
    <property type="component" value="Unassembled WGS sequence"/>
</dbReference>
<feature type="compositionally biased region" description="Basic residues" evidence="1">
    <location>
        <begin position="135"/>
        <end position="164"/>
    </location>
</feature>
<keyword evidence="2" id="KW-1133">Transmembrane helix</keyword>
<keyword evidence="4" id="KW-1185">Reference proteome</keyword>
<organism evidence="3 4">
    <name type="scientific">Sordaria brevicollis</name>
    <dbReference type="NCBI Taxonomy" id="83679"/>
    <lineage>
        <taxon>Eukaryota</taxon>
        <taxon>Fungi</taxon>
        <taxon>Dikarya</taxon>
        <taxon>Ascomycota</taxon>
        <taxon>Pezizomycotina</taxon>
        <taxon>Sordariomycetes</taxon>
        <taxon>Sordariomycetidae</taxon>
        <taxon>Sordariales</taxon>
        <taxon>Sordariaceae</taxon>
        <taxon>Sordaria</taxon>
    </lineage>
</organism>
<reference evidence="3" key="1">
    <citation type="journal article" date="2023" name="Mol. Phylogenet. Evol.">
        <title>Genome-scale phylogeny and comparative genomics of the fungal order Sordariales.</title>
        <authorList>
            <person name="Hensen N."/>
            <person name="Bonometti L."/>
            <person name="Westerberg I."/>
            <person name="Brannstrom I.O."/>
            <person name="Guillou S."/>
            <person name="Cros-Aarteil S."/>
            <person name="Calhoun S."/>
            <person name="Haridas S."/>
            <person name="Kuo A."/>
            <person name="Mondo S."/>
            <person name="Pangilinan J."/>
            <person name="Riley R."/>
            <person name="LaButti K."/>
            <person name="Andreopoulos B."/>
            <person name="Lipzen A."/>
            <person name="Chen C."/>
            <person name="Yan M."/>
            <person name="Daum C."/>
            <person name="Ng V."/>
            <person name="Clum A."/>
            <person name="Steindorff A."/>
            <person name="Ohm R.A."/>
            <person name="Martin F."/>
            <person name="Silar P."/>
            <person name="Natvig D.O."/>
            <person name="Lalanne C."/>
            <person name="Gautier V."/>
            <person name="Ament-Velasquez S.L."/>
            <person name="Kruys A."/>
            <person name="Hutchinson M.I."/>
            <person name="Powell A.J."/>
            <person name="Barry K."/>
            <person name="Miller A.N."/>
            <person name="Grigoriev I.V."/>
            <person name="Debuchy R."/>
            <person name="Gladieux P."/>
            <person name="Hiltunen Thoren M."/>
            <person name="Johannesson H."/>
        </authorList>
    </citation>
    <scope>NUCLEOTIDE SEQUENCE</scope>
    <source>
        <strain evidence="3">FGSC 1904</strain>
    </source>
</reference>
<name>A0AAE0UEP0_SORBR</name>
<accession>A0AAE0UEP0</accession>
<evidence type="ECO:0000256" key="1">
    <source>
        <dbReference type="SAM" id="MobiDB-lite"/>
    </source>
</evidence>
<gene>
    <name evidence="3" type="ORF">B0T20DRAFT_115598</name>
</gene>
<keyword evidence="2" id="KW-0472">Membrane</keyword>
<reference evidence="3" key="2">
    <citation type="submission" date="2023-07" db="EMBL/GenBank/DDBJ databases">
        <authorList>
            <consortium name="Lawrence Berkeley National Laboratory"/>
            <person name="Haridas S."/>
            <person name="Hensen N."/>
            <person name="Bonometti L."/>
            <person name="Westerberg I."/>
            <person name="Brannstrom I.O."/>
            <person name="Guillou S."/>
            <person name="Cros-Aarteil S."/>
            <person name="Calhoun S."/>
            <person name="Kuo A."/>
            <person name="Mondo S."/>
            <person name="Pangilinan J."/>
            <person name="Riley R."/>
            <person name="LaButti K."/>
            <person name="Andreopoulos B."/>
            <person name="Lipzen A."/>
            <person name="Chen C."/>
            <person name="Yanf M."/>
            <person name="Daum C."/>
            <person name="Ng V."/>
            <person name="Clum A."/>
            <person name="Steindorff A."/>
            <person name="Ohm R."/>
            <person name="Martin F."/>
            <person name="Silar P."/>
            <person name="Natvig D."/>
            <person name="Lalanne C."/>
            <person name="Gautier V."/>
            <person name="Ament-velasquez S.L."/>
            <person name="Kruys A."/>
            <person name="Hutchinson M.I."/>
            <person name="Powell A.J."/>
            <person name="Barry K."/>
            <person name="Miller A.N."/>
            <person name="Grigoriev I.V."/>
            <person name="Debuchy R."/>
            <person name="Gladieux P."/>
            <person name="Thoren M.H."/>
            <person name="Johannesson H."/>
        </authorList>
    </citation>
    <scope>NUCLEOTIDE SEQUENCE</scope>
    <source>
        <strain evidence="3">FGSC 1904</strain>
    </source>
</reference>
<feature type="compositionally biased region" description="Basic residues" evidence="1">
    <location>
        <begin position="186"/>
        <end position="195"/>
    </location>
</feature>
<proteinExistence type="predicted"/>
<evidence type="ECO:0000313" key="3">
    <source>
        <dbReference type="EMBL" id="KAK3401466.1"/>
    </source>
</evidence>
<evidence type="ECO:0000256" key="2">
    <source>
        <dbReference type="SAM" id="Phobius"/>
    </source>
</evidence>
<dbReference type="AlphaFoldDB" id="A0AAE0UEP0"/>
<feature type="transmembrane region" description="Helical" evidence="2">
    <location>
        <begin position="78"/>
        <end position="101"/>
    </location>
</feature>
<feature type="region of interest" description="Disordered" evidence="1">
    <location>
        <begin position="109"/>
        <end position="168"/>
    </location>
</feature>
<comment type="caution">
    <text evidence="3">The sequence shown here is derived from an EMBL/GenBank/DDBJ whole genome shotgun (WGS) entry which is preliminary data.</text>
</comment>
<sequence>MAPIPLPNIPASTVDKFENFVFKRVVYPALQGVEAIHHPTRTLNSITRRQDAPPQATVTVIQETDPDDDNDPDDASTLSGGAIAGIVIGSIAGLLLLIWIFRSCSNLGAPPTDDKPNGKAWYDGVRGEDPPRHIGGVRHSRSRSRHSHSHHRGHSHHRSHSRRSSMREVPVVVAEPAYVYEDRRGRSGRRSRSRSVSRYERY</sequence>
<protein>
    <submittedName>
        <fullName evidence="3">Uncharacterized protein</fullName>
    </submittedName>
</protein>